<organism evidence="1 2">
    <name type="scientific">Methanobrevibacter cuticularis</name>
    <dbReference type="NCBI Taxonomy" id="47311"/>
    <lineage>
        <taxon>Archaea</taxon>
        <taxon>Methanobacteriati</taxon>
        <taxon>Methanobacteriota</taxon>
        <taxon>Methanomada group</taxon>
        <taxon>Methanobacteria</taxon>
        <taxon>Methanobacteriales</taxon>
        <taxon>Methanobacteriaceae</taxon>
        <taxon>Methanobrevibacter</taxon>
    </lineage>
</organism>
<dbReference type="EMBL" id="LWMW01000044">
    <property type="protein sequence ID" value="KZX17407.1"/>
    <property type="molecule type" value="Genomic_DNA"/>
</dbReference>
<evidence type="ECO:0000313" key="2">
    <source>
        <dbReference type="Proteomes" id="UP000077275"/>
    </source>
</evidence>
<dbReference type="InterPro" id="IPR007325">
    <property type="entry name" value="KFase/CYL"/>
</dbReference>
<dbReference type="OrthoDB" id="9014at2157"/>
<dbReference type="Gene3D" id="3.50.30.50">
    <property type="entry name" value="Putative cyclase"/>
    <property type="match status" value="1"/>
</dbReference>
<dbReference type="AlphaFoldDB" id="A0A166CX43"/>
<dbReference type="EC" id="3.5.1.9" evidence="1"/>
<sequence length="219" mass="25465">MNYIDLSHELRDKIPVYPRDPDFILKNITLKKDNYSMFKMEGGLHTGTHLDAPYHYMENGKKVNELNLNSLIGKANILEIGYVDYHTNDLHHENAQMIKNKEIMIDTIEKLPDQLERIIILKTGWFNNWGSDDYFTDNPYLSKELAKLLVENGISGIAIDIPNVDKQDKSRIHKILLKNNIWIVENITNVDKLIKDTYQAYFIPLNINAEASYVRAFVK</sequence>
<proteinExistence type="predicted"/>
<dbReference type="InterPro" id="IPR037175">
    <property type="entry name" value="KFase_sf"/>
</dbReference>
<reference evidence="1 2" key="1">
    <citation type="submission" date="2016-04" db="EMBL/GenBank/DDBJ databases">
        <title>Genome sequence of Methanobrevibacter cuticularis DSM 11139.</title>
        <authorList>
            <person name="Poehlein A."/>
            <person name="Seedorf H."/>
            <person name="Daniel R."/>
        </authorList>
    </citation>
    <scope>NUCLEOTIDE SEQUENCE [LARGE SCALE GENOMIC DNA]</scope>
    <source>
        <strain evidence="1 2">DSM 11139</strain>
    </source>
</reference>
<keyword evidence="2" id="KW-1185">Reference proteome</keyword>
<gene>
    <name evidence="1" type="primary">kynB</name>
    <name evidence="1" type="ORF">MBCUT_02750</name>
</gene>
<dbReference type="PANTHER" id="PTHR31118">
    <property type="entry name" value="CYCLASE-LIKE PROTEIN 2"/>
    <property type="match status" value="1"/>
</dbReference>
<dbReference type="GO" id="GO:0019441">
    <property type="term" value="P:L-tryptophan catabolic process to kynurenine"/>
    <property type="evidence" value="ECO:0007669"/>
    <property type="project" value="InterPro"/>
</dbReference>
<dbReference type="SUPFAM" id="SSF102198">
    <property type="entry name" value="Putative cyclase"/>
    <property type="match status" value="1"/>
</dbReference>
<dbReference type="PANTHER" id="PTHR31118:SF12">
    <property type="entry name" value="CYCLASE-LIKE PROTEIN 2"/>
    <property type="match status" value="1"/>
</dbReference>
<protein>
    <submittedName>
        <fullName evidence="1">Kynurenine formamidase</fullName>
        <ecNumber evidence="1">3.5.1.9</ecNumber>
    </submittedName>
</protein>
<evidence type="ECO:0000313" key="1">
    <source>
        <dbReference type="EMBL" id="KZX17407.1"/>
    </source>
</evidence>
<accession>A0A166CX43</accession>
<dbReference type="RefSeq" id="WP_067257862.1">
    <property type="nucleotide sequence ID" value="NZ_LWMW01000044.1"/>
</dbReference>
<dbReference type="STRING" id="47311.MBCUT_02750"/>
<name>A0A166CX43_9EURY</name>
<keyword evidence="1" id="KW-0378">Hydrolase</keyword>
<dbReference type="PATRIC" id="fig|47311.3.peg.298"/>
<dbReference type="GO" id="GO:0004061">
    <property type="term" value="F:arylformamidase activity"/>
    <property type="evidence" value="ECO:0007669"/>
    <property type="project" value="UniProtKB-EC"/>
</dbReference>
<dbReference type="Proteomes" id="UP000077275">
    <property type="component" value="Unassembled WGS sequence"/>
</dbReference>
<dbReference type="Pfam" id="PF04199">
    <property type="entry name" value="Cyclase"/>
    <property type="match status" value="1"/>
</dbReference>
<comment type="caution">
    <text evidence="1">The sequence shown here is derived from an EMBL/GenBank/DDBJ whole genome shotgun (WGS) entry which is preliminary data.</text>
</comment>